<keyword evidence="15" id="KW-1185">Reference proteome</keyword>
<evidence type="ECO:0000256" key="2">
    <source>
        <dbReference type="ARBA" id="ARBA00004651"/>
    </source>
</evidence>
<keyword evidence="7" id="KW-0378">Hydrolase</keyword>
<dbReference type="PANTHER" id="PTHR43221">
    <property type="entry name" value="PROTEASE HTPX"/>
    <property type="match status" value="1"/>
</dbReference>
<evidence type="ECO:0000256" key="12">
    <source>
        <dbReference type="SAM" id="Phobius"/>
    </source>
</evidence>
<organism evidence="14 15">
    <name type="scientific">Phytobacter diazotrophicus</name>
    <dbReference type="NCBI Taxonomy" id="395631"/>
    <lineage>
        <taxon>Bacteria</taxon>
        <taxon>Pseudomonadati</taxon>
        <taxon>Pseudomonadota</taxon>
        <taxon>Gammaproteobacteria</taxon>
        <taxon>Enterobacterales</taxon>
        <taxon>Enterobacteriaceae</taxon>
        <taxon>Phytobacter</taxon>
    </lineage>
</organism>
<evidence type="ECO:0000256" key="8">
    <source>
        <dbReference type="ARBA" id="ARBA00022833"/>
    </source>
</evidence>
<comment type="subcellular location">
    <subcellularLocation>
        <location evidence="2">Cell membrane</location>
        <topology evidence="2">Multi-pass membrane protein</topology>
    </subcellularLocation>
</comment>
<evidence type="ECO:0000313" key="14">
    <source>
        <dbReference type="EMBL" id="BDD52258.1"/>
    </source>
</evidence>
<keyword evidence="10" id="KW-0482">Metalloprotease</keyword>
<evidence type="ECO:0000259" key="13">
    <source>
        <dbReference type="Pfam" id="PF01435"/>
    </source>
</evidence>
<keyword evidence="3" id="KW-1003">Cell membrane</keyword>
<feature type="transmembrane region" description="Helical" evidence="12">
    <location>
        <begin position="131"/>
        <end position="149"/>
    </location>
</feature>
<dbReference type="Gene3D" id="3.30.2010.10">
    <property type="entry name" value="Metalloproteases ('zincins'), catalytic domain"/>
    <property type="match status" value="1"/>
</dbReference>
<feature type="domain" description="Peptidase M48" evidence="13">
    <location>
        <begin position="237"/>
        <end position="409"/>
    </location>
</feature>
<keyword evidence="6" id="KW-0479">Metal-binding</keyword>
<protein>
    <recommendedName>
        <fullName evidence="13">Peptidase M48 domain-containing protein</fullName>
    </recommendedName>
</protein>
<feature type="transmembrane region" description="Helical" evidence="12">
    <location>
        <begin position="93"/>
        <end position="119"/>
    </location>
</feature>
<dbReference type="EMBL" id="AP025334">
    <property type="protein sequence ID" value="BDD52258.1"/>
    <property type="molecule type" value="Genomic_DNA"/>
</dbReference>
<dbReference type="InterPro" id="IPR050083">
    <property type="entry name" value="HtpX_protease"/>
</dbReference>
<feature type="transmembrane region" description="Helical" evidence="12">
    <location>
        <begin position="514"/>
        <end position="534"/>
    </location>
</feature>
<dbReference type="RefSeq" id="WP_125125072.1">
    <property type="nucleotide sequence ID" value="NZ_AP025334.1"/>
</dbReference>
<evidence type="ECO:0000256" key="1">
    <source>
        <dbReference type="ARBA" id="ARBA00001947"/>
    </source>
</evidence>
<keyword evidence="8" id="KW-0862">Zinc</keyword>
<evidence type="ECO:0000256" key="5">
    <source>
        <dbReference type="ARBA" id="ARBA00022692"/>
    </source>
</evidence>
<evidence type="ECO:0000256" key="3">
    <source>
        <dbReference type="ARBA" id="ARBA00022475"/>
    </source>
</evidence>
<evidence type="ECO:0000256" key="7">
    <source>
        <dbReference type="ARBA" id="ARBA00022801"/>
    </source>
</evidence>
<comment type="cofactor">
    <cofactor evidence="1">
        <name>Zn(2+)</name>
        <dbReference type="ChEBI" id="CHEBI:29105"/>
    </cofactor>
</comment>
<feature type="transmembrane region" description="Helical" evidence="12">
    <location>
        <begin position="43"/>
        <end position="72"/>
    </location>
</feature>
<accession>A0ABN6LSS5</accession>
<evidence type="ECO:0000256" key="6">
    <source>
        <dbReference type="ARBA" id="ARBA00022723"/>
    </source>
</evidence>
<keyword evidence="11 12" id="KW-0472">Membrane</keyword>
<evidence type="ECO:0000256" key="4">
    <source>
        <dbReference type="ARBA" id="ARBA00022670"/>
    </source>
</evidence>
<dbReference type="Pfam" id="PF01435">
    <property type="entry name" value="Peptidase_M48"/>
    <property type="match status" value="1"/>
</dbReference>
<evidence type="ECO:0000256" key="10">
    <source>
        <dbReference type="ARBA" id="ARBA00023049"/>
    </source>
</evidence>
<dbReference type="InterPro" id="IPR001915">
    <property type="entry name" value="Peptidase_M48"/>
</dbReference>
<evidence type="ECO:0000256" key="11">
    <source>
        <dbReference type="ARBA" id="ARBA00023136"/>
    </source>
</evidence>
<feature type="transmembrane region" description="Helical" evidence="12">
    <location>
        <begin position="5"/>
        <end position="23"/>
    </location>
</feature>
<name>A0ABN6LSS5_9ENTR</name>
<sequence>MERHIGRTFIIPVIIFIYGLWQYSRVSGLAKLAFYFQDNTVIFRYGMTCLGIVFAVLAAVTIGYAMALCHFSARASRKSQDILIAKFTRCRRLLPFLMVGEMVFCGLAIVCIALSEIAWFTDNFRLNGGGIKIVLIALFTLLSILWMLFKGILSIKKCFAIFQQDDSHIYGVNVLRDDAPALWSWVETLAQRAALIVPDNIVIGYFDCFYVTANAIQLEQGARLTGNTLYLPLGYAALMDKEEIAAVIGHELGHFTGNDTQYSLRFAPLYAGMITSLHEIANGAQVGSWVDKVVLIPSLDMGAWFLDRFHETVSHWSRIREYAADEAGARAASAPALSSALLRITALSEYVDKNADAAANGDVSLVGWVENLIAEQQNGKPLKVEAGLETALEHPMDSHPATRARIENLGVALHPTLFERAARPVTQDGWLMFSAVFNDITELCLPLAQKVEAEIHQQKAAYREALESHVQQSQTTLDFWGNKAGAWFSLVLGGLFGLGGLTMLFLSLSHSEPFFPLLGCILLLPGLLLILAGYKQIKQAAHPLFSLNEESITSCFIAKPLPLHNIDSLLVRQSSETVTVELYLRDGYEPDITTKRFMRAIRFDPGKRAVTILLAGKLIQSDENGKQKLDGAEVAERIAQYLYAVHARDELKQLQADNESLAG</sequence>
<dbReference type="PANTHER" id="PTHR43221:SF1">
    <property type="entry name" value="PROTEASE HTPX"/>
    <property type="match status" value="1"/>
</dbReference>
<keyword evidence="4" id="KW-0645">Protease</keyword>
<dbReference type="CDD" id="cd07328">
    <property type="entry name" value="M48_Ste24p_like"/>
    <property type="match status" value="1"/>
</dbReference>
<proteinExistence type="predicted"/>
<gene>
    <name evidence="14" type="ORF">PDTA9734_37450</name>
</gene>
<evidence type="ECO:0000313" key="15">
    <source>
        <dbReference type="Proteomes" id="UP001320460"/>
    </source>
</evidence>
<evidence type="ECO:0000256" key="9">
    <source>
        <dbReference type="ARBA" id="ARBA00022989"/>
    </source>
</evidence>
<keyword evidence="9 12" id="KW-1133">Transmembrane helix</keyword>
<feature type="transmembrane region" description="Helical" evidence="12">
    <location>
        <begin position="486"/>
        <end position="508"/>
    </location>
</feature>
<keyword evidence="5 12" id="KW-0812">Transmembrane</keyword>
<reference evidence="14 15" key="1">
    <citation type="submission" date="2021-12" db="EMBL/GenBank/DDBJ databases">
        <title>Complete genome sequence of Phytobacter diazotrophicus TA9734.</title>
        <authorList>
            <person name="Kubota H."/>
            <person name="Nakayama Y."/>
            <person name="Ariyoshi T."/>
        </authorList>
    </citation>
    <scope>NUCLEOTIDE SEQUENCE [LARGE SCALE GENOMIC DNA]</scope>
    <source>
        <strain evidence="14 15">TA9734</strain>
    </source>
</reference>
<dbReference type="Proteomes" id="UP001320460">
    <property type="component" value="Chromosome"/>
</dbReference>